<gene>
    <name evidence="2" type="ORF">BIW11_04134</name>
</gene>
<dbReference type="Pfam" id="PF16562">
    <property type="entry name" value="HECW_N"/>
    <property type="match status" value="1"/>
</dbReference>
<dbReference type="Gene3D" id="2.60.40.150">
    <property type="entry name" value="C2 domain"/>
    <property type="match status" value="1"/>
</dbReference>
<name>A0A1V9XAI1_9ACAR</name>
<reference evidence="2 3" key="1">
    <citation type="journal article" date="2017" name="Gigascience">
        <title>Draft genome of the honey bee ectoparasitic mite, Tropilaelaps mercedesae, is shaped by the parasitic life history.</title>
        <authorList>
            <person name="Dong X."/>
            <person name="Armstrong S.D."/>
            <person name="Xia D."/>
            <person name="Makepeace B.L."/>
            <person name="Darby A.C."/>
            <person name="Kadowaki T."/>
        </authorList>
    </citation>
    <scope>NUCLEOTIDE SEQUENCE [LARGE SCALE GENOMIC DNA]</scope>
    <source>
        <strain evidence="2">Wuxi-XJTLU</strain>
    </source>
</reference>
<comment type="caution">
    <text evidence="2">The sequence shown here is derived from an EMBL/GenBank/DDBJ whole genome shotgun (WGS) entry which is preliminary data.</text>
</comment>
<evidence type="ECO:0000259" key="1">
    <source>
        <dbReference type="PROSITE" id="PS50004"/>
    </source>
</evidence>
<sequence>MPTPRLKLHSRSSLVVSAEEFVLGQKEPLLVSWDIREDVHTLDWVGLYRTDETDPQKYLDKKEINKGHATSKQPLTGRGGVLWPLGEAIFNSFVGCSPDDNGEATSGHHEQVVASCFRYYHGPTAVCRAVSPVVQLCRTSQAQQEMLMGYSSQQFPQEMLRFTVTNLHAQNLKRNLFFSPDPYVKMSVQPGPGEGVLLLPHHGQVLRTAAAESTVNPRWTRLQFEFIAYPSDVLEFEVKDKFSRPRPLMCRFLGKLRVSVQELVAQCGANHVAELSYPLVSRNPGDPPISGHLLFSFFLETVGAVDPWLHIRQLHNPVLADA</sequence>
<dbReference type="STRING" id="418985.A0A1V9XAI1"/>
<dbReference type="Proteomes" id="UP000192247">
    <property type="component" value="Unassembled WGS sequence"/>
</dbReference>
<dbReference type="PROSITE" id="PS50004">
    <property type="entry name" value="C2"/>
    <property type="match status" value="1"/>
</dbReference>
<dbReference type="InParanoid" id="A0A1V9XAI1"/>
<dbReference type="SMART" id="SM00239">
    <property type="entry name" value="C2"/>
    <property type="match status" value="1"/>
</dbReference>
<dbReference type="Gene3D" id="2.60.40.2840">
    <property type="match status" value="1"/>
</dbReference>
<evidence type="ECO:0000313" key="2">
    <source>
        <dbReference type="EMBL" id="OQR70550.1"/>
    </source>
</evidence>
<accession>A0A1V9XAI1</accession>
<dbReference type="Pfam" id="PF00168">
    <property type="entry name" value="C2"/>
    <property type="match status" value="1"/>
</dbReference>
<dbReference type="InterPro" id="IPR032348">
    <property type="entry name" value="HECW_N"/>
</dbReference>
<dbReference type="InterPro" id="IPR000008">
    <property type="entry name" value="C2_dom"/>
</dbReference>
<evidence type="ECO:0000313" key="3">
    <source>
        <dbReference type="Proteomes" id="UP000192247"/>
    </source>
</evidence>
<dbReference type="AlphaFoldDB" id="A0A1V9XAI1"/>
<dbReference type="EMBL" id="MNPL01017179">
    <property type="protein sequence ID" value="OQR70550.1"/>
    <property type="molecule type" value="Genomic_DNA"/>
</dbReference>
<keyword evidence="3" id="KW-1185">Reference proteome</keyword>
<dbReference type="OrthoDB" id="5987976at2759"/>
<dbReference type="SUPFAM" id="SSF49562">
    <property type="entry name" value="C2 domain (Calcium/lipid-binding domain, CaLB)"/>
    <property type="match status" value="1"/>
</dbReference>
<protein>
    <submittedName>
        <fullName evidence="2">E3 ubiquitin-protein ligase HECW1-like</fullName>
    </submittedName>
</protein>
<organism evidence="2 3">
    <name type="scientific">Tropilaelaps mercedesae</name>
    <dbReference type="NCBI Taxonomy" id="418985"/>
    <lineage>
        <taxon>Eukaryota</taxon>
        <taxon>Metazoa</taxon>
        <taxon>Ecdysozoa</taxon>
        <taxon>Arthropoda</taxon>
        <taxon>Chelicerata</taxon>
        <taxon>Arachnida</taxon>
        <taxon>Acari</taxon>
        <taxon>Parasitiformes</taxon>
        <taxon>Mesostigmata</taxon>
        <taxon>Gamasina</taxon>
        <taxon>Dermanyssoidea</taxon>
        <taxon>Laelapidae</taxon>
        <taxon>Tropilaelaps</taxon>
    </lineage>
</organism>
<feature type="non-terminal residue" evidence="2">
    <location>
        <position position="322"/>
    </location>
</feature>
<dbReference type="InterPro" id="IPR035892">
    <property type="entry name" value="C2_domain_sf"/>
</dbReference>
<proteinExistence type="predicted"/>
<feature type="domain" description="C2" evidence="1">
    <location>
        <begin position="140"/>
        <end position="273"/>
    </location>
</feature>